<evidence type="ECO:0000313" key="2">
    <source>
        <dbReference type="EMBL" id="CAA9316274.1"/>
    </source>
</evidence>
<organism evidence="2">
    <name type="scientific">uncultured Frankineae bacterium</name>
    <dbReference type="NCBI Taxonomy" id="437475"/>
    <lineage>
        <taxon>Bacteria</taxon>
        <taxon>Bacillati</taxon>
        <taxon>Actinomycetota</taxon>
        <taxon>Actinomycetes</taxon>
        <taxon>Frankiales</taxon>
        <taxon>environmental samples</taxon>
    </lineage>
</organism>
<accession>A0A6J4L0Q9</accession>
<reference evidence="2" key="1">
    <citation type="submission" date="2020-02" db="EMBL/GenBank/DDBJ databases">
        <authorList>
            <person name="Meier V. D."/>
        </authorList>
    </citation>
    <scope>NUCLEOTIDE SEQUENCE</scope>
    <source>
        <strain evidence="2">AVDCRST_MAG07</strain>
    </source>
</reference>
<evidence type="ECO:0000256" key="1">
    <source>
        <dbReference type="SAM" id="MobiDB-lite"/>
    </source>
</evidence>
<proteinExistence type="predicted"/>
<dbReference type="EMBL" id="CADCUB010000049">
    <property type="protein sequence ID" value="CAA9316274.1"/>
    <property type="molecule type" value="Genomic_DNA"/>
</dbReference>
<protein>
    <submittedName>
        <fullName evidence="2">Uncharacterized protein</fullName>
    </submittedName>
</protein>
<feature type="region of interest" description="Disordered" evidence="1">
    <location>
        <begin position="1"/>
        <end position="20"/>
    </location>
</feature>
<gene>
    <name evidence="2" type="ORF">AVDCRST_MAG07-864</name>
</gene>
<feature type="region of interest" description="Disordered" evidence="1">
    <location>
        <begin position="32"/>
        <end position="53"/>
    </location>
</feature>
<dbReference type="AlphaFoldDB" id="A0A6J4L0Q9"/>
<name>A0A6J4L0Q9_9ACTN</name>
<sequence>MSRSPDAGGATVGCGPPHRRLEGIVVPALRSDRSSGAVPCPGRLGRSCVESGR</sequence>